<proteinExistence type="predicted"/>
<reference evidence="1" key="1">
    <citation type="submission" date="2016-10" db="EMBL/GenBank/DDBJ databases">
        <title>Sequence of Gallionella enrichment culture.</title>
        <authorList>
            <person name="Poehlein A."/>
            <person name="Muehling M."/>
            <person name="Daniel R."/>
        </authorList>
    </citation>
    <scope>NUCLEOTIDE SEQUENCE</scope>
</reference>
<dbReference type="GO" id="GO:0016301">
    <property type="term" value="F:kinase activity"/>
    <property type="evidence" value="ECO:0007669"/>
    <property type="project" value="UniProtKB-KW"/>
</dbReference>
<name>A0A1J5RY13_9ZZZZ</name>
<dbReference type="InterPro" id="IPR036890">
    <property type="entry name" value="HATPase_C_sf"/>
</dbReference>
<gene>
    <name evidence="1" type="ORF">GALL_174360</name>
</gene>
<accession>A0A1J5RY13</accession>
<dbReference type="Gene3D" id="3.30.565.10">
    <property type="entry name" value="Histidine kinase-like ATPase, C-terminal domain"/>
    <property type="match status" value="1"/>
</dbReference>
<comment type="caution">
    <text evidence="1">The sequence shown here is derived from an EMBL/GenBank/DDBJ whole genome shotgun (WGS) entry which is preliminary data.</text>
</comment>
<keyword evidence="1" id="KW-0418">Kinase</keyword>
<dbReference type="EMBL" id="MLJW01000094">
    <property type="protein sequence ID" value="OIR00563.1"/>
    <property type="molecule type" value="Genomic_DNA"/>
</dbReference>
<dbReference type="Pfam" id="PF13589">
    <property type="entry name" value="HATPase_c_3"/>
    <property type="match status" value="1"/>
</dbReference>
<organism evidence="1">
    <name type="scientific">mine drainage metagenome</name>
    <dbReference type="NCBI Taxonomy" id="410659"/>
    <lineage>
        <taxon>unclassified sequences</taxon>
        <taxon>metagenomes</taxon>
        <taxon>ecological metagenomes</taxon>
    </lineage>
</organism>
<dbReference type="SUPFAM" id="SSF55874">
    <property type="entry name" value="ATPase domain of HSP90 chaperone/DNA topoisomerase II/histidine kinase"/>
    <property type="match status" value="1"/>
</dbReference>
<dbReference type="AlphaFoldDB" id="A0A1J5RY13"/>
<protein>
    <submittedName>
        <fullName evidence="1">Histidine kinase-, DNA gyrase B-, and HSP90-like ATPase</fullName>
    </submittedName>
</protein>
<sequence>MTQLHAEVIAAQRRYTLRARDQNLGLIVPEAFVRGIRHMGYRSNVEAIAELVDNSIQAYAETIDIVFGYDADGSARKPTHLAVIDDGHGMDPDMIRFAMMWGGTHRENDRSGLGRFGYGLPCATVSMGRCFTIYSKTSGGHLHAATFELDSIIGGNAGAERENAIPTPELAELPRFLHDAMKRSYPDGWQSGTVIVIEKLDRLDWSTAAGLRRNLVRQFGVTYHKILWATRVQVDGELVRPIDPLFLNPDADLHDLDEDRAIALDPVTVRIEGDERRVGDVVLRYAWLPPSFAATDKARDAIGINANDRFPIIKQYHGIIFSRNGRLVDVQSRTPWTIFINNDRYIRIEIEFSAVLDEEFGVTTSKQQVSLSPEMWDCLRGAGLHKAIEHLRAKIKSAKAGRPARESRAVSVSAPSVPPVGVIRRLAVPRGVPVSDALRMLLDEIESRASNAKPAVRTEYRELLRVWSERIASTPQDRGKSYSEQTNND</sequence>
<keyword evidence="1" id="KW-0808">Transferase</keyword>
<evidence type="ECO:0000313" key="1">
    <source>
        <dbReference type="EMBL" id="OIR00563.1"/>
    </source>
</evidence>